<dbReference type="RefSeq" id="WP_111274227.1">
    <property type="nucleotide sequence ID" value="NZ_QFYS01000001.1"/>
</dbReference>
<dbReference type="Pfam" id="PF19613">
    <property type="entry name" value="DUF6118"/>
    <property type="match status" value="1"/>
</dbReference>
<name>A0A328BPY1_9CAUL</name>
<dbReference type="Proteomes" id="UP000249524">
    <property type="component" value="Unassembled WGS sequence"/>
</dbReference>
<sequence>MSLQPSDPASEAFERLRLEVALLRRAVEGLAAERDQPAPDYSPTLAALKKSLADVQAALANLGERPALVLGPEHLGPLFHQAAGRLLAKPIAELERDRTLLAQATDAIREAQAAEAARVASWRRRLRLVGGGAVLGAFLWVLLAGPVARSLPAGWRVPERLAAATLALPGAAAGQRMLQVHDPGRWEKVELVQRLGADELKELRGCAEARDRSSKPVTCTLKLKRR</sequence>
<accession>A0A328BPY1</accession>
<feature type="coiled-coil region" evidence="1">
    <location>
        <begin position="13"/>
        <end position="65"/>
    </location>
</feature>
<dbReference type="EMBL" id="QFYS01000001">
    <property type="protein sequence ID" value="RAK68735.1"/>
    <property type="molecule type" value="Genomic_DNA"/>
</dbReference>
<protein>
    <submittedName>
        <fullName evidence="3">Uncharacterized protein</fullName>
    </submittedName>
</protein>
<organism evidence="3 4">
    <name type="scientific">Phenylobacterium kunshanense</name>
    <dbReference type="NCBI Taxonomy" id="1445034"/>
    <lineage>
        <taxon>Bacteria</taxon>
        <taxon>Pseudomonadati</taxon>
        <taxon>Pseudomonadota</taxon>
        <taxon>Alphaproteobacteria</taxon>
        <taxon>Caulobacterales</taxon>
        <taxon>Caulobacteraceae</taxon>
        <taxon>Phenylobacterium</taxon>
    </lineage>
</organism>
<evidence type="ECO:0000313" key="3">
    <source>
        <dbReference type="EMBL" id="RAK68735.1"/>
    </source>
</evidence>
<keyword evidence="4" id="KW-1185">Reference proteome</keyword>
<dbReference type="InterPro" id="IPR046121">
    <property type="entry name" value="DUF6118"/>
</dbReference>
<dbReference type="OrthoDB" id="7277275at2"/>
<gene>
    <name evidence="3" type="ORF">DJ019_01595</name>
</gene>
<proteinExistence type="predicted"/>
<evidence type="ECO:0000313" key="4">
    <source>
        <dbReference type="Proteomes" id="UP000249524"/>
    </source>
</evidence>
<evidence type="ECO:0000256" key="2">
    <source>
        <dbReference type="SAM" id="Phobius"/>
    </source>
</evidence>
<keyword evidence="2" id="KW-0812">Transmembrane</keyword>
<keyword evidence="2" id="KW-0472">Membrane</keyword>
<reference evidence="3 4" key="1">
    <citation type="submission" date="2018-05" db="EMBL/GenBank/DDBJ databases">
        <authorList>
            <person name="Lanie J.A."/>
            <person name="Ng W.-L."/>
            <person name="Kazmierczak K.M."/>
            <person name="Andrzejewski T.M."/>
            <person name="Davidsen T.M."/>
            <person name="Wayne K.J."/>
            <person name="Tettelin H."/>
            <person name="Glass J.I."/>
            <person name="Rusch D."/>
            <person name="Podicherti R."/>
            <person name="Tsui H.-C.T."/>
            <person name="Winkler M.E."/>
        </authorList>
    </citation>
    <scope>NUCLEOTIDE SEQUENCE [LARGE SCALE GENOMIC DNA]</scope>
    <source>
        <strain evidence="3 4">BUT-10</strain>
    </source>
</reference>
<keyword evidence="1" id="KW-0175">Coiled coil</keyword>
<dbReference type="AlphaFoldDB" id="A0A328BPY1"/>
<comment type="caution">
    <text evidence="3">The sequence shown here is derived from an EMBL/GenBank/DDBJ whole genome shotgun (WGS) entry which is preliminary data.</text>
</comment>
<keyword evidence="2" id="KW-1133">Transmembrane helix</keyword>
<feature type="transmembrane region" description="Helical" evidence="2">
    <location>
        <begin position="128"/>
        <end position="148"/>
    </location>
</feature>
<evidence type="ECO:0000256" key="1">
    <source>
        <dbReference type="SAM" id="Coils"/>
    </source>
</evidence>